<proteinExistence type="predicted"/>
<feature type="domain" description="Peptidase S9 prolyl oligopeptidase catalytic" evidence="3">
    <location>
        <begin position="166"/>
        <end position="282"/>
    </location>
</feature>
<feature type="chain" id="PRO_5026972634" evidence="2">
    <location>
        <begin position="23"/>
        <end position="285"/>
    </location>
</feature>
<keyword evidence="1" id="KW-0378">Hydrolase</keyword>
<dbReference type="GO" id="GO:0004252">
    <property type="term" value="F:serine-type endopeptidase activity"/>
    <property type="evidence" value="ECO:0007669"/>
    <property type="project" value="TreeGrafter"/>
</dbReference>
<keyword evidence="2" id="KW-0732">Signal</keyword>
<evidence type="ECO:0000259" key="3">
    <source>
        <dbReference type="Pfam" id="PF00326"/>
    </source>
</evidence>
<reference evidence="4" key="1">
    <citation type="submission" date="2020-02" db="EMBL/GenBank/DDBJ databases">
        <authorList>
            <person name="Meier V. D."/>
        </authorList>
    </citation>
    <scope>NUCLEOTIDE SEQUENCE</scope>
    <source>
        <strain evidence="4">AVDCRST_MAG09</strain>
    </source>
</reference>
<organism evidence="4">
    <name type="scientific">uncultured Sphingomonas sp</name>
    <dbReference type="NCBI Taxonomy" id="158754"/>
    <lineage>
        <taxon>Bacteria</taxon>
        <taxon>Pseudomonadati</taxon>
        <taxon>Pseudomonadota</taxon>
        <taxon>Alphaproteobacteria</taxon>
        <taxon>Sphingomonadales</taxon>
        <taxon>Sphingomonadaceae</taxon>
        <taxon>Sphingomonas</taxon>
        <taxon>environmental samples</taxon>
    </lineage>
</organism>
<dbReference type="AlphaFoldDB" id="A0A6J4SVR1"/>
<feature type="signal peptide" evidence="2">
    <location>
        <begin position="1"/>
        <end position="22"/>
    </location>
</feature>
<evidence type="ECO:0000256" key="1">
    <source>
        <dbReference type="ARBA" id="ARBA00022801"/>
    </source>
</evidence>
<dbReference type="PANTHER" id="PTHR42776:SF27">
    <property type="entry name" value="DIPEPTIDYL PEPTIDASE FAMILY MEMBER 6"/>
    <property type="match status" value="1"/>
</dbReference>
<name>A0A6J4SVR1_9SPHN</name>
<evidence type="ECO:0000313" key="4">
    <source>
        <dbReference type="EMBL" id="CAA9506371.1"/>
    </source>
</evidence>
<dbReference type="Pfam" id="PF00326">
    <property type="entry name" value="Peptidase_S9"/>
    <property type="match status" value="1"/>
</dbReference>
<accession>A0A6J4SVR1</accession>
<dbReference type="EMBL" id="CADCVZ010000025">
    <property type="protein sequence ID" value="CAA9506371.1"/>
    <property type="molecule type" value="Genomic_DNA"/>
</dbReference>
<protein>
    <submittedName>
        <fullName evidence="4">Prolyl oligopeptidase family protein</fullName>
    </submittedName>
</protein>
<dbReference type="GO" id="GO:0006508">
    <property type="term" value="P:proteolysis"/>
    <property type="evidence" value="ECO:0007669"/>
    <property type="project" value="InterPro"/>
</dbReference>
<dbReference type="SUPFAM" id="SSF53474">
    <property type="entry name" value="alpha/beta-Hydrolases"/>
    <property type="match status" value="1"/>
</dbReference>
<sequence>MTKLLAWSAAMLLVGGAHPAVASGNAAPGRPASIDAVDYVDDRRRVLWFDPELKKLQAQLYRALPGTVNFTTGWSQDDKRALVWSYSGADPGGYYLLDRATARMHPVINPYPEINPDSLAPVKYVRYQARDGLVIPAYLTLPRGREPKGLPLIIMPHGGPFARDNWEYDPTVQFFANRGYAVLQPQFRGSTGHGKNFVDRGYGEVGHRMQDDLDEAYIGWRNRARSISKRVCVVGGSYGGYAAMWAATRNPERYRCAASIAGVSDLQSMLRYDRKLFSATRYYRE</sequence>
<dbReference type="InterPro" id="IPR029058">
    <property type="entry name" value="AB_hydrolase_fold"/>
</dbReference>
<evidence type="ECO:0000256" key="2">
    <source>
        <dbReference type="SAM" id="SignalP"/>
    </source>
</evidence>
<dbReference type="Gene3D" id="3.40.50.1820">
    <property type="entry name" value="alpha/beta hydrolase"/>
    <property type="match status" value="1"/>
</dbReference>
<dbReference type="PANTHER" id="PTHR42776">
    <property type="entry name" value="SERINE PEPTIDASE S9 FAMILY MEMBER"/>
    <property type="match status" value="1"/>
</dbReference>
<gene>
    <name evidence="4" type="ORF">AVDCRST_MAG09-1075</name>
</gene>
<dbReference type="InterPro" id="IPR001375">
    <property type="entry name" value="Peptidase_S9_cat"/>
</dbReference>